<dbReference type="PROSITE" id="PS51698">
    <property type="entry name" value="U_BOX"/>
    <property type="match status" value="1"/>
</dbReference>
<name>A0A6C0EZA7_9ZZZZ</name>
<accession>A0A6C0EZA7</accession>
<evidence type="ECO:0000256" key="1">
    <source>
        <dbReference type="SAM" id="MobiDB-lite"/>
    </source>
</evidence>
<dbReference type="Pfam" id="PF04564">
    <property type="entry name" value="U-box"/>
    <property type="match status" value="1"/>
</dbReference>
<dbReference type="PANTHER" id="PTHR46573:SF1">
    <property type="entry name" value="WD REPEAT, SAM AND U-BOX DOMAIN-CONTAINING PROTEIN 1"/>
    <property type="match status" value="1"/>
</dbReference>
<dbReference type="InterPro" id="IPR013083">
    <property type="entry name" value="Znf_RING/FYVE/PHD"/>
</dbReference>
<evidence type="ECO:0000313" key="3">
    <source>
        <dbReference type="EMBL" id="QHT34504.1"/>
    </source>
</evidence>
<feature type="region of interest" description="Disordered" evidence="1">
    <location>
        <begin position="173"/>
        <end position="211"/>
    </location>
</feature>
<feature type="compositionally biased region" description="Basic residues" evidence="1">
    <location>
        <begin position="186"/>
        <end position="211"/>
    </location>
</feature>
<dbReference type="Gene3D" id="3.30.40.10">
    <property type="entry name" value="Zinc/RING finger domain, C3HC4 (zinc finger)"/>
    <property type="match status" value="1"/>
</dbReference>
<feature type="region of interest" description="Disordered" evidence="1">
    <location>
        <begin position="1"/>
        <end position="101"/>
    </location>
</feature>
<dbReference type="GO" id="GO:0004842">
    <property type="term" value="F:ubiquitin-protein transferase activity"/>
    <property type="evidence" value="ECO:0007669"/>
    <property type="project" value="InterPro"/>
</dbReference>
<feature type="compositionally biased region" description="Basic and acidic residues" evidence="1">
    <location>
        <begin position="45"/>
        <end position="62"/>
    </location>
</feature>
<feature type="domain" description="U-box" evidence="2">
    <location>
        <begin position="104"/>
        <end position="177"/>
    </location>
</feature>
<feature type="compositionally biased region" description="Basic residues" evidence="1">
    <location>
        <begin position="32"/>
        <end position="43"/>
    </location>
</feature>
<dbReference type="EMBL" id="MN739001">
    <property type="protein sequence ID" value="QHT34504.1"/>
    <property type="molecule type" value="Genomic_DNA"/>
</dbReference>
<dbReference type="GO" id="GO:0016567">
    <property type="term" value="P:protein ubiquitination"/>
    <property type="evidence" value="ECO:0007669"/>
    <property type="project" value="InterPro"/>
</dbReference>
<dbReference type="AlphaFoldDB" id="A0A6C0EZA7"/>
<dbReference type="InterPro" id="IPR052085">
    <property type="entry name" value="WD-SAM-U-box"/>
</dbReference>
<reference evidence="3" key="1">
    <citation type="journal article" date="2020" name="Nature">
        <title>Giant virus diversity and host interactions through global metagenomics.</title>
        <authorList>
            <person name="Schulz F."/>
            <person name="Roux S."/>
            <person name="Paez-Espino D."/>
            <person name="Jungbluth S."/>
            <person name="Walsh D.A."/>
            <person name="Denef V.J."/>
            <person name="McMahon K.D."/>
            <person name="Konstantinidis K.T."/>
            <person name="Eloe-Fadrosh E.A."/>
            <person name="Kyrpides N.C."/>
            <person name="Woyke T."/>
        </authorList>
    </citation>
    <scope>NUCLEOTIDE SEQUENCE</scope>
    <source>
        <strain evidence="3">GVMAG-M-3300009163-63</strain>
    </source>
</reference>
<dbReference type="SUPFAM" id="SSF57850">
    <property type="entry name" value="RING/U-box"/>
    <property type="match status" value="1"/>
</dbReference>
<organism evidence="3">
    <name type="scientific">viral metagenome</name>
    <dbReference type="NCBI Taxonomy" id="1070528"/>
    <lineage>
        <taxon>unclassified sequences</taxon>
        <taxon>metagenomes</taxon>
        <taxon>organismal metagenomes</taxon>
    </lineage>
</organism>
<proteinExistence type="predicted"/>
<protein>
    <recommendedName>
        <fullName evidence="2">U-box domain-containing protein</fullName>
    </recommendedName>
</protein>
<dbReference type="SMART" id="SM00504">
    <property type="entry name" value="Ubox"/>
    <property type="match status" value="1"/>
</dbReference>
<feature type="compositionally biased region" description="Low complexity" evidence="1">
    <location>
        <begin position="63"/>
        <end position="72"/>
    </location>
</feature>
<dbReference type="InterPro" id="IPR003613">
    <property type="entry name" value="Ubox_domain"/>
</dbReference>
<feature type="compositionally biased region" description="Polar residues" evidence="1">
    <location>
        <begin position="17"/>
        <end position="30"/>
    </location>
</feature>
<evidence type="ECO:0000259" key="2">
    <source>
        <dbReference type="PROSITE" id="PS51698"/>
    </source>
</evidence>
<sequence length="211" mass="24036">MDKMSESSDSEMLRQALESSFSGESSQPQQVKGKKPRRPHPRGRGSQERHDFLGQQWREQRFGRGAVAVGRAASRENSSGSDGYKSALEEEEKEEAPRVVAAAEPPERLCDAIDFELFVDPVVTAEGFTHSRRVIDEWFSKNEISPDTSQVMKDKTLIPNILVRQMVDDWKQANPGYKGEGGFINKKARKSRRKSRNKKNRNRRTKSKSRN</sequence>
<dbReference type="PANTHER" id="PTHR46573">
    <property type="entry name" value="WD REPEAT, SAM AND U-BOX DOMAIN-CONTAINING PROTEIN 1"/>
    <property type="match status" value="1"/>
</dbReference>